<dbReference type="InterPro" id="IPR036390">
    <property type="entry name" value="WH_DNA-bd_sf"/>
</dbReference>
<dbReference type="SUPFAM" id="SSF46785">
    <property type="entry name" value="Winged helix' DNA-binding domain"/>
    <property type="match status" value="1"/>
</dbReference>
<name>A0A1B2DKV9_9BACL</name>
<evidence type="ECO:0000259" key="1">
    <source>
        <dbReference type="Pfam" id="PF03551"/>
    </source>
</evidence>
<proteinExistence type="predicted"/>
<dbReference type="InterPro" id="IPR052509">
    <property type="entry name" value="Metal_resp_DNA-bind_regulator"/>
</dbReference>
<feature type="domain" description="Transcription regulator PadR N-terminal" evidence="1">
    <location>
        <begin position="7"/>
        <end position="81"/>
    </location>
</feature>
<dbReference type="InterPro" id="IPR005149">
    <property type="entry name" value="Tscrpt_reg_PadR_N"/>
</dbReference>
<organism evidence="2">
    <name type="scientific">Paenibacillus sp. BIHB 4019</name>
    <dbReference type="NCBI Taxonomy" id="1870819"/>
    <lineage>
        <taxon>Bacteria</taxon>
        <taxon>Bacillati</taxon>
        <taxon>Bacillota</taxon>
        <taxon>Bacilli</taxon>
        <taxon>Bacillales</taxon>
        <taxon>Paenibacillaceae</taxon>
        <taxon>Paenibacillus</taxon>
    </lineage>
</organism>
<dbReference type="PANTHER" id="PTHR33169">
    <property type="entry name" value="PADR-FAMILY TRANSCRIPTIONAL REGULATOR"/>
    <property type="match status" value="1"/>
</dbReference>
<protein>
    <recommendedName>
        <fullName evidence="1">Transcription regulator PadR N-terminal domain-containing protein</fullName>
    </recommendedName>
</protein>
<evidence type="ECO:0000313" key="2">
    <source>
        <dbReference type="EMBL" id="ANY68342.1"/>
    </source>
</evidence>
<dbReference type="RefSeq" id="WP_099519481.1">
    <property type="nucleotide sequence ID" value="NZ_CP016808.1"/>
</dbReference>
<dbReference type="Pfam" id="PF03551">
    <property type="entry name" value="PadR"/>
    <property type="match status" value="1"/>
</dbReference>
<dbReference type="EMBL" id="CP016808">
    <property type="protein sequence ID" value="ANY68342.1"/>
    <property type="molecule type" value="Genomic_DNA"/>
</dbReference>
<reference evidence="2" key="1">
    <citation type="submission" date="2016-08" db="EMBL/GenBank/DDBJ databases">
        <title>Complete Genome Seqeunce of Paenibacillus sp. BIHB 4019 from tea rhizoplane.</title>
        <authorList>
            <person name="Thakur R."/>
            <person name="Swarnkar M.K."/>
            <person name="Gulati A."/>
        </authorList>
    </citation>
    <scope>NUCLEOTIDE SEQUENCE [LARGE SCALE GENOMIC DNA]</scope>
    <source>
        <strain evidence="2">BIHB4019</strain>
    </source>
</reference>
<dbReference type="PANTHER" id="PTHR33169:SF14">
    <property type="entry name" value="TRANSCRIPTIONAL REGULATOR RV3488"/>
    <property type="match status" value="1"/>
</dbReference>
<gene>
    <name evidence="2" type="ORF">BBD42_19070</name>
</gene>
<accession>A0A1B2DKV9</accession>
<dbReference type="InterPro" id="IPR036388">
    <property type="entry name" value="WH-like_DNA-bd_sf"/>
</dbReference>
<dbReference type="AlphaFoldDB" id="A0A1B2DKV9"/>
<dbReference type="Gene3D" id="1.10.10.10">
    <property type="entry name" value="Winged helix-like DNA-binding domain superfamily/Winged helix DNA-binding domain"/>
    <property type="match status" value="1"/>
</dbReference>
<sequence length="176" mass="20239">MTLQIFILGTLSEAESHPYDIKKQVLKSLGSTIPINDGTLYYQFDVLQKKGLIQKLEVVQTDNRPEKTTYGITDKGLKALETEIYAAYKNVTNITSLYATLFYLDKIDKHKLAYLIEEAIDKRQDKLKMIEGTDLDTLPISQEKHKPLELLADHAYQMLQSDIAWLQKLLVYVRSE</sequence>